<dbReference type="AlphaFoldDB" id="A0A7S0DZE3"/>
<dbReference type="PANTHER" id="PTHR35126">
    <property type="entry name" value="SLR0598 PROTEIN"/>
    <property type="match status" value="1"/>
</dbReference>
<evidence type="ECO:0000256" key="2">
    <source>
        <dbReference type="SAM" id="SignalP"/>
    </source>
</evidence>
<keyword evidence="2" id="KW-0732">Signal</keyword>
<dbReference type="PANTHER" id="PTHR35126:SF1">
    <property type="entry name" value="DUF3067 DOMAIN-CONTAINING PROTEIN"/>
    <property type="match status" value="1"/>
</dbReference>
<feature type="compositionally biased region" description="Basic and acidic residues" evidence="1">
    <location>
        <begin position="59"/>
        <end position="74"/>
    </location>
</feature>
<gene>
    <name evidence="3" type="ORF">HPHI1048_LOCUS2699</name>
</gene>
<dbReference type="InterPro" id="IPR021420">
    <property type="entry name" value="DUF3067"/>
</dbReference>
<sequence length="320" mass="36194">MYLTRMHFCLAHISLMLLIMFSVTSAFLTSNIPSRPSLGIARRSLRRASCSQSIAMRNQESDTRESEKGPRDGSVEKMLGFLGPVGSKFGQSIDWFFDTSSVSGAKAWRLQVVPGEADAKRWRKGDELESMIQEQILESETSVISLKQLGVTEEYEGDLFSQELPDSYSMADDDLGRSLTDRLQQMQQVDASSNTLLTGAELALLCNKKYGLYHDMALKCDKLQLVTDRKLVSVNIYYAYYGQINPRFPYSEADYLAKLDTIANAVNTWGQADYVRAFFAEKPTAYRGLPSRPRWDTAVSIRLYKSPSWNDALVEDWFLT</sequence>
<dbReference type="Pfam" id="PF11267">
    <property type="entry name" value="DUF3067"/>
    <property type="match status" value="1"/>
</dbReference>
<dbReference type="EMBL" id="HBEO01003776">
    <property type="protein sequence ID" value="CAD8469885.1"/>
    <property type="molecule type" value="Transcribed_RNA"/>
</dbReference>
<feature type="signal peptide" evidence="2">
    <location>
        <begin position="1"/>
        <end position="26"/>
    </location>
</feature>
<reference evidence="3" key="1">
    <citation type="submission" date="2021-01" db="EMBL/GenBank/DDBJ databases">
        <authorList>
            <person name="Corre E."/>
            <person name="Pelletier E."/>
            <person name="Niang G."/>
            <person name="Scheremetjew M."/>
            <person name="Finn R."/>
            <person name="Kale V."/>
            <person name="Holt S."/>
            <person name="Cochrane G."/>
            <person name="Meng A."/>
            <person name="Brown T."/>
            <person name="Cohen L."/>
        </authorList>
    </citation>
    <scope>NUCLEOTIDE SEQUENCE</scope>
    <source>
        <strain evidence="3">CCMP325</strain>
    </source>
</reference>
<feature type="chain" id="PRO_5031041288" evidence="2">
    <location>
        <begin position="27"/>
        <end position="320"/>
    </location>
</feature>
<evidence type="ECO:0000313" key="3">
    <source>
        <dbReference type="EMBL" id="CAD8469885.1"/>
    </source>
</evidence>
<name>A0A7S0DZE3_9CRYP</name>
<accession>A0A7S0DZE3</accession>
<feature type="region of interest" description="Disordered" evidence="1">
    <location>
        <begin position="52"/>
        <end position="74"/>
    </location>
</feature>
<evidence type="ECO:0000256" key="1">
    <source>
        <dbReference type="SAM" id="MobiDB-lite"/>
    </source>
</evidence>
<dbReference type="Gene3D" id="3.30.428.40">
    <property type="entry name" value="Protein of unknown function DUF3067"/>
    <property type="match status" value="1"/>
</dbReference>
<organism evidence="3">
    <name type="scientific">Hanusia phi</name>
    <dbReference type="NCBI Taxonomy" id="3032"/>
    <lineage>
        <taxon>Eukaryota</taxon>
        <taxon>Cryptophyceae</taxon>
        <taxon>Pyrenomonadales</taxon>
        <taxon>Geminigeraceae</taxon>
        <taxon>Hanusia</taxon>
    </lineage>
</organism>
<protein>
    <submittedName>
        <fullName evidence="3">Uncharacterized protein</fullName>
    </submittedName>
</protein>
<proteinExistence type="predicted"/>